<reference evidence="1" key="1">
    <citation type="journal article" date="2014" name="Front. Microbiol.">
        <title>High frequency of phylogenetically diverse reductive dehalogenase-homologous genes in deep subseafloor sedimentary metagenomes.</title>
        <authorList>
            <person name="Kawai M."/>
            <person name="Futagami T."/>
            <person name="Toyoda A."/>
            <person name="Takaki Y."/>
            <person name="Nishi S."/>
            <person name="Hori S."/>
            <person name="Arai W."/>
            <person name="Tsubouchi T."/>
            <person name="Morono Y."/>
            <person name="Uchiyama I."/>
            <person name="Ito T."/>
            <person name="Fujiyama A."/>
            <person name="Inagaki F."/>
            <person name="Takami H."/>
        </authorList>
    </citation>
    <scope>NUCLEOTIDE SEQUENCE</scope>
    <source>
        <strain evidence="1">Expedition CK06-06</strain>
    </source>
</reference>
<proteinExistence type="predicted"/>
<dbReference type="AlphaFoldDB" id="X1DB50"/>
<feature type="non-terminal residue" evidence="1">
    <location>
        <position position="233"/>
    </location>
</feature>
<accession>X1DB50</accession>
<sequence length="233" mass="26693">EGEKKGWYENVDRVKDRGDSSLANEGLTKEELKERRGYIYQKSKFRKLIFTSEFWGTVLSPKGEMLLPNGHYTVGAGVHVIKPPRMSKYNTIRWPGISFTPLPDFLRFGGRGLLEGVKSLWEYMCNLMCLHADYQNWIVNPPTEVNTDALIDPEDVEDWPGKKYLAKNTMSGQQAVRTVDRRFITNDILANLAYGDQSFQRGSFITDAVQGLPGYRKDMTWRESQMLLEQALG</sequence>
<gene>
    <name evidence="1" type="ORF">S01H4_57186</name>
</gene>
<organism evidence="1">
    <name type="scientific">marine sediment metagenome</name>
    <dbReference type="NCBI Taxonomy" id="412755"/>
    <lineage>
        <taxon>unclassified sequences</taxon>
        <taxon>metagenomes</taxon>
        <taxon>ecological metagenomes</taxon>
    </lineage>
</organism>
<protein>
    <submittedName>
        <fullName evidence="1">Uncharacterized protein</fullName>
    </submittedName>
</protein>
<evidence type="ECO:0000313" key="1">
    <source>
        <dbReference type="EMBL" id="GAH17976.1"/>
    </source>
</evidence>
<name>X1DB50_9ZZZZ</name>
<feature type="non-terminal residue" evidence="1">
    <location>
        <position position="1"/>
    </location>
</feature>
<comment type="caution">
    <text evidence="1">The sequence shown here is derived from an EMBL/GenBank/DDBJ whole genome shotgun (WGS) entry which is preliminary data.</text>
</comment>
<dbReference type="EMBL" id="BART01033234">
    <property type="protein sequence ID" value="GAH17976.1"/>
    <property type="molecule type" value="Genomic_DNA"/>
</dbReference>